<feature type="compositionally biased region" description="Basic and acidic residues" evidence="1">
    <location>
        <begin position="422"/>
        <end position="489"/>
    </location>
</feature>
<dbReference type="RefSeq" id="WP_136599680.1">
    <property type="nucleotide sequence ID" value="NZ_STGV01000005.1"/>
</dbReference>
<organism evidence="2 3">
    <name type="scientific">Peteryoungia ipomoeae</name>
    <dbReference type="NCBI Taxonomy" id="1210932"/>
    <lineage>
        <taxon>Bacteria</taxon>
        <taxon>Pseudomonadati</taxon>
        <taxon>Pseudomonadota</taxon>
        <taxon>Alphaproteobacteria</taxon>
        <taxon>Hyphomicrobiales</taxon>
        <taxon>Rhizobiaceae</taxon>
        <taxon>Peteryoungia</taxon>
    </lineage>
</organism>
<dbReference type="AlphaFoldDB" id="A0A4V4HME1"/>
<feature type="compositionally biased region" description="Low complexity" evidence="1">
    <location>
        <begin position="327"/>
        <end position="344"/>
    </location>
</feature>
<evidence type="ECO:0000313" key="2">
    <source>
        <dbReference type="EMBL" id="THV21636.1"/>
    </source>
</evidence>
<feature type="compositionally biased region" description="Basic and acidic residues" evidence="1">
    <location>
        <begin position="196"/>
        <end position="214"/>
    </location>
</feature>
<keyword evidence="3" id="KW-1185">Reference proteome</keyword>
<feature type="compositionally biased region" description="Basic and acidic residues" evidence="1">
    <location>
        <begin position="589"/>
        <end position="599"/>
    </location>
</feature>
<feature type="region of interest" description="Disordered" evidence="1">
    <location>
        <begin position="504"/>
        <end position="599"/>
    </location>
</feature>
<protein>
    <submittedName>
        <fullName evidence="2">Uncharacterized protein</fullName>
    </submittedName>
</protein>
<dbReference type="OrthoDB" id="8452149at2"/>
<comment type="caution">
    <text evidence="2">The sequence shown here is derived from an EMBL/GenBank/DDBJ whole genome shotgun (WGS) entry which is preliminary data.</text>
</comment>
<evidence type="ECO:0000256" key="1">
    <source>
        <dbReference type="SAM" id="MobiDB-lite"/>
    </source>
</evidence>
<gene>
    <name evidence="2" type="ORF">FAA97_16645</name>
</gene>
<reference evidence="2 3" key="1">
    <citation type="submission" date="2019-04" db="EMBL/GenBank/DDBJ databases">
        <title>Genome sequence of strain shin9-1.</title>
        <authorList>
            <person name="Gao J."/>
            <person name="Sun J."/>
        </authorList>
    </citation>
    <scope>NUCLEOTIDE SEQUENCE [LARGE SCALE GENOMIC DNA]</scope>
    <source>
        <strain evidence="3">shin9-1</strain>
    </source>
</reference>
<feature type="compositionally biased region" description="Basic and acidic residues" evidence="1">
    <location>
        <begin position="224"/>
        <end position="253"/>
    </location>
</feature>
<feature type="compositionally biased region" description="Basic and acidic residues" evidence="1">
    <location>
        <begin position="315"/>
        <end position="326"/>
    </location>
</feature>
<evidence type="ECO:0000313" key="3">
    <source>
        <dbReference type="Proteomes" id="UP000308828"/>
    </source>
</evidence>
<accession>A0A4V4HME1</accession>
<feature type="region of interest" description="Disordered" evidence="1">
    <location>
        <begin position="278"/>
        <end position="376"/>
    </location>
</feature>
<feature type="compositionally biased region" description="Low complexity" evidence="1">
    <location>
        <begin position="538"/>
        <end position="555"/>
    </location>
</feature>
<feature type="region of interest" description="Disordered" evidence="1">
    <location>
        <begin position="422"/>
        <end position="490"/>
    </location>
</feature>
<dbReference type="EMBL" id="STGV01000005">
    <property type="protein sequence ID" value="THV21636.1"/>
    <property type="molecule type" value="Genomic_DNA"/>
</dbReference>
<sequence length="599" mass="60266">MRIPRPHLSRKVVLIASGLLVIGGGGTGVAAVFLGTDKILGPSYAELNGFACTEVQTVEIRKKDRFWIRKYVTTDKPADGIGRVKTALRVAKAVQQEKKADLVQVVVLDKAGPTSRALIRGRAVGADILYVPDPSRVPEAASARHLTARYIDGDAAPNGQFFGERFDMIEADIDALVAKLNDQTDCAKLEVALPEGGDHGASDSHGEADAHGGGDAHGAAPADGHGEKPADDHGAAAPDDGHGDAPADGHGEETPVADHGAEDGKGWMASLMGMVGLGGEDASAEGHAADAGDGHAVPPAEAEGHAEGHAAPADAHGETAAGEHEQPAAAGREAAPAEHAAVPADGHGPQDAGHDLPAVNPASPTQEHGADTTDHAKAGAESTDAHGAAAGEGHAPVEPDNAAAEVPATHVEAAKVDDHAAPADDHAAPADDHAAPVEEHAAPAEEHAAPAEEHAAPADDHAKPAEDHAAPAEDHAAKDEAAPADDKGWFDGLKSMVGLGGGEEAAADVAEKPLTGSEDAGPTAEPIQGDDWLAKMRAAPIEGGDAGGAEAMGDDAAAKPVTHPKPANAGGGPDAPAEDEAILPPKAQPKTDEHAKADH</sequence>
<proteinExistence type="predicted"/>
<name>A0A4V4HME1_9HYPH</name>
<feature type="region of interest" description="Disordered" evidence="1">
    <location>
        <begin position="194"/>
        <end position="264"/>
    </location>
</feature>
<dbReference type="Proteomes" id="UP000308828">
    <property type="component" value="Unassembled WGS sequence"/>
</dbReference>